<dbReference type="InterPro" id="IPR036291">
    <property type="entry name" value="NAD(P)-bd_dom_sf"/>
</dbReference>
<dbReference type="EMBL" id="BTSX01000006">
    <property type="protein sequence ID" value="GMT07636.1"/>
    <property type="molecule type" value="Genomic_DNA"/>
</dbReference>
<feature type="domain" description="NAD(P)-binding" evidence="1">
    <location>
        <begin position="9"/>
        <end position="321"/>
    </location>
</feature>
<dbReference type="AlphaFoldDB" id="A0AAV5UKR8"/>
<reference evidence="2" key="1">
    <citation type="submission" date="2023-10" db="EMBL/GenBank/DDBJ databases">
        <title>Genome assembly of Pristionchus species.</title>
        <authorList>
            <person name="Yoshida K."/>
            <person name="Sommer R.J."/>
        </authorList>
    </citation>
    <scope>NUCLEOTIDE SEQUENCE</scope>
    <source>
        <strain evidence="2">RS0144</strain>
    </source>
</reference>
<keyword evidence="3" id="KW-1185">Reference proteome</keyword>
<evidence type="ECO:0000313" key="2">
    <source>
        <dbReference type="EMBL" id="GMT07636.1"/>
    </source>
</evidence>
<dbReference type="InterPro" id="IPR016040">
    <property type="entry name" value="NAD(P)-bd_dom"/>
</dbReference>
<proteinExistence type="predicted"/>
<dbReference type="Gene3D" id="3.40.50.720">
    <property type="entry name" value="NAD(P)-binding Rossmann-like Domain"/>
    <property type="match status" value="1"/>
</dbReference>
<evidence type="ECO:0000259" key="1">
    <source>
        <dbReference type="Pfam" id="PF16363"/>
    </source>
</evidence>
<dbReference type="Proteomes" id="UP001432027">
    <property type="component" value="Unassembled WGS sequence"/>
</dbReference>
<dbReference type="Gene3D" id="3.90.25.10">
    <property type="entry name" value="UDP-galactose 4-epimerase, domain 1"/>
    <property type="match status" value="1"/>
</dbReference>
<evidence type="ECO:0000313" key="3">
    <source>
        <dbReference type="Proteomes" id="UP001432027"/>
    </source>
</evidence>
<dbReference type="Pfam" id="PF16363">
    <property type="entry name" value="GDP_Man_Dehyd"/>
    <property type="match status" value="1"/>
</dbReference>
<dbReference type="GO" id="GO:0003824">
    <property type="term" value="F:catalytic activity"/>
    <property type="evidence" value="ECO:0007669"/>
    <property type="project" value="UniProtKB-ARBA"/>
</dbReference>
<sequence>MTYTPKNVLVSGGCGFIGSNFLNYMFRVWSSCKFVNVDKLILNSNTLNVNEEIRSSHRYKLELCDIKNEKKMLQILEDNEIDTIIHFAADCTSFRCYEDTTEAVENNVVSFVAFLETVRMYGKLKRFIHISTDEVYGDSGLGAEETGKKETDRFRPGNPYASTKISGEAYAQVYRTAYGLPILIARNTNIYGPNQWDIKVVPRFIEIAKTRGTFSIQGQGIQRRSWLFVEDAARGIQAIAEIGVIGEVYNLGTDVEMNVVNLAHAIQKEVDAQIGREHQTPNFTYIPDRPYNDLRYLVDIGKAEKELGWRPEISFTQGLRRSVASALKKKVQMQMKVVIFGGRELVGHELQKV</sequence>
<name>A0AAV5UKR8_9BILA</name>
<protein>
    <recommendedName>
        <fullName evidence="1">NAD(P)-binding domain-containing protein</fullName>
    </recommendedName>
</protein>
<dbReference type="SUPFAM" id="SSF51735">
    <property type="entry name" value="NAD(P)-binding Rossmann-fold domains"/>
    <property type="match status" value="1"/>
</dbReference>
<comment type="caution">
    <text evidence="2">The sequence shown here is derived from an EMBL/GenBank/DDBJ whole genome shotgun (WGS) entry which is preliminary data.</text>
</comment>
<accession>A0AAV5UKR8</accession>
<organism evidence="2 3">
    <name type="scientific">Pristionchus entomophagus</name>
    <dbReference type="NCBI Taxonomy" id="358040"/>
    <lineage>
        <taxon>Eukaryota</taxon>
        <taxon>Metazoa</taxon>
        <taxon>Ecdysozoa</taxon>
        <taxon>Nematoda</taxon>
        <taxon>Chromadorea</taxon>
        <taxon>Rhabditida</taxon>
        <taxon>Rhabditina</taxon>
        <taxon>Diplogasteromorpha</taxon>
        <taxon>Diplogasteroidea</taxon>
        <taxon>Neodiplogasteridae</taxon>
        <taxon>Pristionchus</taxon>
    </lineage>
</organism>
<gene>
    <name evidence="2" type="ORF">PENTCL1PPCAC_29810</name>
</gene>
<feature type="non-terminal residue" evidence="2">
    <location>
        <position position="353"/>
    </location>
</feature>
<dbReference type="PANTHER" id="PTHR43000">
    <property type="entry name" value="DTDP-D-GLUCOSE 4,6-DEHYDRATASE-RELATED"/>
    <property type="match status" value="1"/>
</dbReference>